<evidence type="ECO:0000256" key="2">
    <source>
        <dbReference type="ARBA" id="ARBA00022679"/>
    </source>
</evidence>
<comment type="catalytic activity">
    <reaction evidence="4">
        <text>a 2-deoxystreptamine antibiotic + acetyl-CoA = an N(3)-acetyl-2-deoxystreptamine antibiotic + CoA + H(+)</text>
        <dbReference type="Rhea" id="RHEA:12665"/>
        <dbReference type="ChEBI" id="CHEBI:15378"/>
        <dbReference type="ChEBI" id="CHEBI:57287"/>
        <dbReference type="ChEBI" id="CHEBI:57288"/>
        <dbReference type="ChEBI" id="CHEBI:57921"/>
        <dbReference type="ChEBI" id="CHEBI:77452"/>
        <dbReference type="EC" id="2.3.1.81"/>
    </reaction>
</comment>
<dbReference type="EC" id="2.3.1.-" evidence="4"/>
<dbReference type="RefSeq" id="WP_012846131.1">
    <property type="nucleotide sequence ID" value="NZ_CP039261.1"/>
</dbReference>
<evidence type="ECO:0000256" key="3">
    <source>
        <dbReference type="ARBA" id="ARBA00023315"/>
    </source>
</evidence>
<protein>
    <recommendedName>
        <fullName evidence="4">Aminoglycoside N(3)-acetyltransferase</fullName>
        <ecNumber evidence="4">2.3.1.-</ecNumber>
    </recommendedName>
</protein>
<evidence type="ECO:0000313" key="7">
    <source>
        <dbReference type="Proteomes" id="UP000216008"/>
    </source>
</evidence>
<dbReference type="Proteomes" id="UP000216008">
    <property type="component" value="Unassembled WGS sequence"/>
</dbReference>
<proteinExistence type="inferred from homology"/>
<dbReference type="GO" id="GO:0046353">
    <property type="term" value="F:aminoglycoside 3-N-acetyltransferase activity"/>
    <property type="evidence" value="ECO:0007669"/>
    <property type="project" value="UniProtKB-EC"/>
</dbReference>
<evidence type="ECO:0000313" key="6">
    <source>
        <dbReference type="EMBL" id="PAB53528.1"/>
    </source>
</evidence>
<dbReference type="PANTHER" id="PTHR11104">
    <property type="entry name" value="AMINOGLYCOSIDE N3-ACETYLTRANSFERASE"/>
    <property type="match status" value="1"/>
</dbReference>
<keyword evidence="3 4" id="KW-0012">Acyltransferase</keyword>
<reference evidence="5" key="2">
    <citation type="journal article" date="2021" name="PeerJ">
        <title>Extensive microbial diversity within the chicken gut microbiome revealed by metagenomics and culture.</title>
        <authorList>
            <person name="Gilroy R."/>
            <person name="Ravi A."/>
            <person name="Getino M."/>
            <person name="Pursley I."/>
            <person name="Horton D.L."/>
            <person name="Alikhan N.F."/>
            <person name="Baker D."/>
            <person name="Gharbi K."/>
            <person name="Hall N."/>
            <person name="Watson M."/>
            <person name="Adriaenssens E.M."/>
            <person name="Foster-Nyarko E."/>
            <person name="Jarju S."/>
            <person name="Secka A."/>
            <person name="Antonio M."/>
            <person name="Oren A."/>
            <person name="Chaudhuri R.R."/>
            <person name="La Ragione R."/>
            <person name="Hildebrand F."/>
            <person name="Pallen M.J."/>
        </authorList>
    </citation>
    <scope>NUCLEOTIDE SEQUENCE</scope>
    <source>
        <strain evidence="5">CHK192-2623</strain>
    </source>
</reference>
<dbReference type="AlphaFoldDB" id="A0A267M3M5"/>
<accession>A0A267M3M5</accession>
<dbReference type="GO" id="GO:0046677">
    <property type="term" value="P:response to antibiotic"/>
    <property type="evidence" value="ECO:0007669"/>
    <property type="project" value="UniProtKB-KW"/>
</dbReference>
<evidence type="ECO:0000256" key="1">
    <source>
        <dbReference type="ARBA" id="ARBA00006383"/>
    </source>
</evidence>
<sequence>MAQDLITTVTTKNDFKQAFNNVHLNASDTVIIHTSLSKFYYVPAGPETVILALKETISKGTIMMPSEVSTNCDPATWEYPPVRSDLMETIRDNMPPYDPITSATEGLGITPEYFRTLPDVVRSNHPYLPIAIWGKNKIQIAKEQPLNLPYGINSPLDYLYKNNGKIVFLGTDYETCTALHYAESTINRPTETWSAATGFDEQGKTTWTDYQNVDLDSYDDFNELGLDFEKQYPECFNQVSLNNSFIKVIEMRPLIDFARDWFKKKDNNI</sequence>
<organism evidence="6 7">
    <name type="scientific">Lactobacillus johnsonii</name>
    <dbReference type="NCBI Taxonomy" id="33959"/>
    <lineage>
        <taxon>Bacteria</taxon>
        <taxon>Bacillati</taxon>
        <taxon>Bacillota</taxon>
        <taxon>Bacilli</taxon>
        <taxon>Lactobacillales</taxon>
        <taxon>Lactobacillaceae</taxon>
        <taxon>Lactobacillus</taxon>
    </lineage>
</organism>
<dbReference type="SUPFAM" id="SSF110710">
    <property type="entry name" value="TTHA0583/YokD-like"/>
    <property type="match status" value="1"/>
</dbReference>
<comment type="similarity">
    <text evidence="1 4">Belongs to the antibiotic N-acetyltransferase family.</text>
</comment>
<comment type="caution">
    <text evidence="6">The sequence shown here is derived from an EMBL/GenBank/DDBJ whole genome shotgun (WGS) entry which is preliminary data.</text>
</comment>
<keyword evidence="4" id="KW-0046">Antibiotic resistance</keyword>
<reference evidence="5" key="3">
    <citation type="submission" date="2021-09" db="EMBL/GenBank/DDBJ databases">
        <authorList>
            <person name="Gilroy R."/>
        </authorList>
    </citation>
    <scope>NUCLEOTIDE SEQUENCE</scope>
    <source>
        <strain evidence="5">CHK192-2623</strain>
    </source>
</reference>
<name>A0A267M3M5_LACJH</name>
<dbReference type="InterPro" id="IPR003679">
    <property type="entry name" value="Amioglycoside_AcTrfase"/>
</dbReference>
<reference evidence="6 7" key="1">
    <citation type="submission" date="2017-05" db="EMBL/GenBank/DDBJ databases">
        <title>Lactobacillus johnsonii from commercial turkeys.</title>
        <authorList>
            <person name="Johnson T.J."/>
            <person name="Youmans B."/>
        </authorList>
    </citation>
    <scope>NUCLEOTIDE SEQUENCE [LARGE SCALE GENOMIC DNA]</scope>
    <source>
        <strain evidence="6 7">UMNLJ114</strain>
    </source>
</reference>
<dbReference type="InterPro" id="IPR028345">
    <property type="entry name" value="Antibiotic_NAT-like"/>
</dbReference>
<gene>
    <name evidence="6" type="ORF">A3Q24_09845</name>
    <name evidence="5" type="ORF">K8V69_07895</name>
</gene>
<dbReference type="EMBL" id="NIBD01000074">
    <property type="protein sequence ID" value="PAB53528.1"/>
    <property type="molecule type" value="Genomic_DNA"/>
</dbReference>
<dbReference type="PANTHER" id="PTHR11104:SF0">
    <property type="entry name" value="SPBETA PROPHAGE-DERIVED AMINOGLYCOSIDE N(3')-ACETYLTRANSFERASE-LIKE PROTEIN YOKD"/>
    <property type="match status" value="1"/>
</dbReference>
<evidence type="ECO:0000256" key="4">
    <source>
        <dbReference type="RuleBase" id="RU365031"/>
    </source>
</evidence>
<dbReference type="EMBL" id="DYYQ01000053">
    <property type="protein sequence ID" value="HJE50069.1"/>
    <property type="molecule type" value="Genomic_DNA"/>
</dbReference>
<dbReference type="Pfam" id="PF02522">
    <property type="entry name" value="Antibiotic_NAT"/>
    <property type="match status" value="1"/>
</dbReference>
<dbReference type="Proteomes" id="UP000732527">
    <property type="component" value="Unassembled WGS sequence"/>
</dbReference>
<evidence type="ECO:0000313" key="5">
    <source>
        <dbReference type="EMBL" id="HJE50069.1"/>
    </source>
</evidence>
<keyword evidence="2 4" id="KW-0808">Transferase</keyword>